<protein>
    <submittedName>
        <fullName evidence="1">Biliverdin-producing heme oxygenase</fullName>
    </submittedName>
</protein>
<gene>
    <name evidence="1" type="ORF">M0M44_15965</name>
</gene>
<dbReference type="Proteomes" id="UP000829998">
    <property type="component" value="Chromosome"/>
</dbReference>
<keyword evidence="2" id="KW-1185">Reference proteome</keyword>
<dbReference type="SUPFAM" id="SSF48613">
    <property type="entry name" value="Heme oxygenase-like"/>
    <property type="match status" value="1"/>
</dbReference>
<dbReference type="CDD" id="cd19166">
    <property type="entry name" value="HemeO-bac"/>
    <property type="match status" value="1"/>
</dbReference>
<evidence type="ECO:0000313" key="1">
    <source>
        <dbReference type="EMBL" id="UPZ14252.1"/>
    </source>
</evidence>
<dbReference type="EMBL" id="CP096829">
    <property type="protein sequence ID" value="UPZ14252.1"/>
    <property type="molecule type" value="Genomic_DNA"/>
</dbReference>
<sequence length="198" mass="22567">MSTHSASNIASNFLSDLKIQTSDSHKKLEELPVSMSIMSPEMKIEDYTYYLSLMHDVHNDTETLIFPLFSDLMEDLEHRRKKQLIENDLLFLNSNKTDSGKVFQTEGISTPFALGILYVVEGSTLGGRFILKNVSKFPELSGDKGVSYFNGYGERTGSFWKSFLNFLSEYEQKHDCGDAIIEGAIFAFDSIYKHFDRK</sequence>
<dbReference type="RefSeq" id="WP_248726556.1">
    <property type="nucleotide sequence ID" value="NZ_CP096829.1"/>
</dbReference>
<reference evidence="1 2" key="1">
    <citation type="submission" date="2022-04" db="EMBL/GenBank/DDBJ databases">
        <authorList>
            <person name="Ra J.-S."/>
            <person name="Kim S.-B."/>
        </authorList>
    </citation>
    <scope>NUCLEOTIDE SEQUENCE [LARGE SCALE GENOMIC DNA]</scope>
    <source>
        <strain evidence="1 2">MMS21-Er5</strain>
    </source>
</reference>
<dbReference type="InterPro" id="IPR016053">
    <property type="entry name" value="Haem_Oase-like"/>
</dbReference>
<accession>A0ABY4LMT5</accession>
<name>A0ABY4LMT5_9FLAO</name>
<evidence type="ECO:0000313" key="2">
    <source>
        <dbReference type="Proteomes" id="UP000829998"/>
    </source>
</evidence>
<organism evidence="1 2">
    <name type="scientific">Flavobacterium humidisoli</name>
    <dbReference type="NCBI Taxonomy" id="2937442"/>
    <lineage>
        <taxon>Bacteria</taxon>
        <taxon>Pseudomonadati</taxon>
        <taxon>Bacteroidota</taxon>
        <taxon>Flavobacteriia</taxon>
        <taxon>Flavobacteriales</taxon>
        <taxon>Flavobacteriaceae</taxon>
        <taxon>Flavobacterium</taxon>
    </lineage>
</organism>
<dbReference type="InterPro" id="IPR016084">
    <property type="entry name" value="Haem_Oase-like_multi-hlx"/>
</dbReference>
<dbReference type="Gene3D" id="1.20.910.10">
    <property type="entry name" value="Heme oxygenase-like"/>
    <property type="match status" value="1"/>
</dbReference>
<proteinExistence type="predicted"/>
<dbReference type="Pfam" id="PF01126">
    <property type="entry name" value="Heme_oxygenase"/>
    <property type="match status" value="1"/>
</dbReference>